<dbReference type="PIRSF" id="PIRSF001788">
    <property type="entry name" value="GMF-beta"/>
    <property type="match status" value="1"/>
</dbReference>
<name>A0AAD6IUK4_DREDA</name>
<evidence type="ECO:0000256" key="1">
    <source>
        <dbReference type="ARBA" id="ARBA00010055"/>
    </source>
</evidence>
<dbReference type="PANTHER" id="PTHR11249">
    <property type="entry name" value="GLIAL FACTOR NATURATION FACTOR"/>
    <property type="match status" value="1"/>
</dbReference>
<dbReference type="AlphaFoldDB" id="A0AAD6IUK4"/>
<comment type="subcellular location">
    <subcellularLocation>
        <location evidence="2">Cytoplasm</location>
    </subcellularLocation>
    <subcellularLocation>
        <location evidence="2">Nucleus</location>
    </subcellularLocation>
</comment>
<dbReference type="InterPro" id="IPR011171">
    <property type="entry name" value="GMF"/>
</dbReference>
<proteinExistence type="inferred from homology"/>
<dbReference type="EMBL" id="JAQGDS010000007">
    <property type="protein sequence ID" value="KAJ6258978.1"/>
    <property type="molecule type" value="Genomic_DNA"/>
</dbReference>
<dbReference type="GO" id="GO:0071933">
    <property type="term" value="F:Arp2/3 complex binding"/>
    <property type="evidence" value="ECO:0007669"/>
    <property type="project" value="InterPro"/>
</dbReference>
<dbReference type="Pfam" id="PF00241">
    <property type="entry name" value="Cofilin_ADF"/>
    <property type="match status" value="1"/>
</dbReference>
<dbReference type="Proteomes" id="UP001221413">
    <property type="component" value="Unassembled WGS sequence"/>
</dbReference>
<comment type="caution">
    <text evidence="4">The sequence shown here is derived from an EMBL/GenBank/DDBJ whole genome shotgun (WGS) entry which is preliminary data.</text>
</comment>
<dbReference type="InterPro" id="IPR029006">
    <property type="entry name" value="ADF-H/Gelsolin-like_dom_sf"/>
</dbReference>
<dbReference type="SUPFAM" id="SSF55753">
    <property type="entry name" value="Actin depolymerizing proteins"/>
    <property type="match status" value="1"/>
</dbReference>
<keyword evidence="2" id="KW-0539">Nucleus</keyword>
<organism evidence="4 5">
    <name type="scientific">Drechslerella dactyloides</name>
    <name type="common">Nematode-trapping fungus</name>
    <name type="synonym">Arthrobotrys dactyloides</name>
    <dbReference type="NCBI Taxonomy" id="74499"/>
    <lineage>
        <taxon>Eukaryota</taxon>
        <taxon>Fungi</taxon>
        <taxon>Dikarya</taxon>
        <taxon>Ascomycota</taxon>
        <taxon>Pezizomycotina</taxon>
        <taxon>Orbiliomycetes</taxon>
        <taxon>Orbiliales</taxon>
        <taxon>Orbiliaceae</taxon>
        <taxon>Drechslerella</taxon>
    </lineage>
</organism>
<dbReference type="GO" id="GO:0034316">
    <property type="term" value="P:negative regulation of Arp2/3 complex-mediated actin nucleation"/>
    <property type="evidence" value="ECO:0007669"/>
    <property type="project" value="TreeGrafter"/>
</dbReference>
<evidence type="ECO:0000256" key="2">
    <source>
        <dbReference type="PIRNR" id="PIRNR001788"/>
    </source>
</evidence>
<protein>
    <submittedName>
        <fullName evidence="4">Actin-depolymerizing factor domain</fullName>
    </submittedName>
</protein>
<dbReference type="GO" id="GO:0003779">
    <property type="term" value="F:actin binding"/>
    <property type="evidence" value="ECO:0007669"/>
    <property type="project" value="InterPro"/>
</dbReference>
<dbReference type="PROSITE" id="PS51263">
    <property type="entry name" value="ADF_H"/>
    <property type="match status" value="1"/>
</dbReference>
<feature type="domain" description="ADF-H" evidence="3">
    <location>
        <begin position="6"/>
        <end position="141"/>
    </location>
</feature>
<dbReference type="GO" id="GO:0005634">
    <property type="term" value="C:nucleus"/>
    <property type="evidence" value="ECO:0007669"/>
    <property type="project" value="UniProtKB-SubCell"/>
</dbReference>
<dbReference type="PANTHER" id="PTHR11249:SF2">
    <property type="entry name" value="GLIA MATURATION FACTOR"/>
    <property type="match status" value="1"/>
</dbReference>
<reference evidence="4" key="1">
    <citation type="submission" date="2023-01" db="EMBL/GenBank/DDBJ databases">
        <title>The chitinases involved in constricting ring structure development in the nematode-trapping fungus Drechslerella dactyloides.</title>
        <authorList>
            <person name="Wang R."/>
            <person name="Zhang L."/>
            <person name="Tang P."/>
            <person name="Li S."/>
            <person name="Liang L."/>
        </authorList>
    </citation>
    <scope>NUCLEOTIDE SEQUENCE</scope>
    <source>
        <strain evidence="4">YMF1.00031</strain>
    </source>
</reference>
<evidence type="ECO:0000313" key="4">
    <source>
        <dbReference type="EMBL" id="KAJ6258978.1"/>
    </source>
</evidence>
<dbReference type="CDD" id="cd11283">
    <property type="entry name" value="ADF_GMF-beta_like"/>
    <property type="match status" value="1"/>
</dbReference>
<evidence type="ECO:0000313" key="5">
    <source>
        <dbReference type="Proteomes" id="UP001221413"/>
    </source>
</evidence>
<dbReference type="Gene3D" id="3.40.20.10">
    <property type="entry name" value="Severin"/>
    <property type="match status" value="1"/>
</dbReference>
<dbReference type="FunFam" id="3.40.20.10:FF:000048">
    <property type="entry name" value="Putative gmf family protein"/>
    <property type="match status" value="1"/>
</dbReference>
<keyword evidence="2" id="KW-0963">Cytoplasm</keyword>
<evidence type="ECO:0000259" key="3">
    <source>
        <dbReference type="PROSITE" id="PS51263"/>
    </source>
</evidence>
<keyword evidence="5" id="KW-1185">Reference proteome</keyword>
<accession>A0AAD6IUK4</accession>
<dbReference type="SMART" id="SM00102">
    <property type="entry name" value="ADF"/>
    <property type="match status" value="1"/>
</dbReference>
<dbReference type="InterPro" id="IPR002108">
    <property type="entry name" value="ADF-H"/>
</dbReference>
<dbReference type="GO" id="GO:0071846">
    <property type="term" value="P:actin filament debranching"/>
    <property type="evidence" value="ECO:0007669"/>
    <property type="project" value="InterPro"/>
</dbReference>
<sequence>MSTEAKLYSFSPDTTAQLRKFRLSTSRASKPQARIYTIDKKTLEIKWDDDETYTSLEELGEALPENSPRFVLLSFPVTLKSGRLSTPYVLLYYMPENANRELRMVYAGAKELMRNTAEVGKVLDISDEEELLEIAETLREG</sequence>
<gene>
    <name evidence="4" type="ORF">Dda_5873</name>
</gene>
<dbReference type="GO" id="GO:0030479">
    <property type="term" value="C:actin cortical patch"/>
    <property type="evidence" value="ECO:0007669"/>
    <property type="project" value="TreeGrafter"/>
</dbReference>
<comment type="similarity">
    <text evidence="1 2">Belongs to the actin-binding proteins ADF family. GMF subfamily.</text>
</comment>